<gene>
    <name evidence="6" type="ORF">IQ276_02615</name>
</gene>
<keyword evidence="4" id="KW-0862">Zinc</keyword>
<evidence type="ECO:0000256" key="1">
    <source>
        <dbReference type="ARBA" id="ARBA00022670"/>
    </source>
</evidence>
<evidence type="ECO:0000256" key="2">
    <source>
        <dbReference type="ARBA" id="ARBA00022723"/>
    </source>
</evidence>
<keyword evidence="1" id="KW-0645">Protease</keyword>
<dbReference type="GO" id="GO:0031012">
    <property type="term" value="C:extracellular matrix"/>
    <property type="evidence" value="ECO:0007669"/>
    <property type="project" value="InterPro"/>
</dbReference>
<dbReference type="InterPro" id="IPR001818">
    <property type="entry name" value="Pept_M10_metallopeptidase"/>
</dbReference>
<evidence type="ECO:0000256" key="4">
    <source>
        <dbReference type="ARBA" id="ARBA00022833"/>
    </source>
</evidence>
<dbReference type="Gene3D" id="3.40.390.10">
    <property type="entry name" value="Collagenase (Catalytic Domain)"/>
    <property type="match status" value="1"/>
</dbReference>
<keyword evidence="7" id="KW-1185">Reference proteome</keyword>
<organism evidence="6 7">
    <name type="scientific">Desmonostoc muscorum LEGE 12446</name>
    <dbReference type="NCBI Taxonomy" id="1828758"/>
    <lineage>
        <taxon>Bacteria</taxon>
        <taxon>Bacillati</taxon>
        <taxon>Cyanobacteriota</taxon>
        <taxon>Cyanophyceae</taxon>
        <taxon>Nostocales</taxon>
        <taxon>Nostocaceae</taxon>
        <taxon>Desmonostoc</taxon>
    </lineage>
</organism>
<keyword evidence="2" id="KW-0479">Metal-binding</keyword>
<dbReference type="Proteomes" id="UP000622533">
    <property type="component" value="Unassembled WGS sequence"/>
</dbReference>
<evidence type="ECO:0000313" key="7">
    <source>
        <dbReference type="Proteomes" id="UP000622533"/>
    </source>
</evidence>
<protein>
    <submittedName>
        <fullName evidence="6">Matrixin family metalloprotease</fullName>
    </submittedName>
</protein>
<evidence type="ECO:0000256" key="3">
    <source>
        <dbReference type="ARBA" id="ARBA00022801"/>
    </source>
</evidence>
<dbReference type="RefSeq" id="WP_193913455.1">
    <property type="nucleotide sequence ID" value="NZ_JADEXS020000001.1"/>
</dbReference>
<keyword evidence="3" id="KW-0378">Hydrolase</keyword>
<evidence type="ECO:0000313" key="6">
    <source>
        <dbReference type="EMBL" id="MBE9021389.1"/>
    </source>
</evidence>
<proteinExistence type="predicted"/>
<feature type="domain" description="Peptidase M10 metallopeptidase" evidence="5">
    <location>
        <begin position="174"/>
        <end position="202"/>
    </location>
</feature>
<dbReference type="AlphaFoldDB" id="A0A8J7DE52"/>
<reference evidence="6" key="1">
    <citation type="submission" date="2020-10" db="EMBL/GenBank/DDBJ databases">
        <authorList>
            <person name="Castelo-Branco R."/>
            <person name="Eusebio N."/>
            <person name="Adriana R."/>
            <person name="Vieira A."/>
            <person name="Brugerolle De Fraissinette N."/>
            <person name="Rezende De Castro R."/>
            <person name="Schneider M.P."/>
            <person name="Vasconcelos V."/>
            <person name="Leao P.N."/>
        </authorList>
    </citation>
    <scope>NUCLEOTIDE SEQUENCE</scope>
    <source>
        <strain evidence="6">LEGE 12446</strain>
    </source>
</reference>
<dbReference type="GO" id="GO:0004222">
    <property type="term" value="F:metalloendopeptidase activity"/>
    <property type="evidence" value="ECO:0007669"/>
    <property type="project" value="InterPro"/>
</dbReference>
<evidence type="ECO:0000259" key="5">
    <source>
        <dbReference type="Pfam" id="PF00413"/>
    </source>
</evidence>
<keyword evidence="6" id="KW-0482">Metalloprotease</keyword>
<sequence length="235" mass="26772">MSLYDRLNLTRPNHRPLKVPIWERINLTRPPKLRCQGCRSRIQSHWEFCPSCGRTLIEKNSEFRRCIWVDVSGMDIEEEHKEAINNILVDAFSKVYGAFRSVEVFLTSDPPEAKEWGNSFTHVYIFADNQPVDYLGVASFKLGMVTDRAIIRIDQVFYASYNASLNVNQLSNLIANTIVHEIGHTLGLDHSALPTDVMHDGLDHIIHSSMPPSFHASQINSMNNAIRRQAALKVD</sequence>
<dbReference type="SUPFAM" id="SSF55486">
    <property type="entry name" value="Metalloproteases ('zincins'), catalytic domain"/>
    <property type="match status" value="1"/>
</dbReference>
<name>A0A8J7DE52_DESMC</name>
<dbReference type="GO" id="GO:0008270">
    <property type="term" value="F:zinc ion binding"/>
    <property type="evidence" value="ECO:0007669"/>
    <property type="project" value="InterPro"/>
</dbReference>
<dbReference type="GO" id="GO:0006508">
    <property type="term" value="P:proteolysis"/>
    <property type="evidence" value="ECO:0007669"/>
    <property type="project" value="UniProtKB-KW"/>
</dbReference>
<dbReference type="InterPro" id="IPR024079">
    <property type="entry name" value="MetalloPept_cat_dom_sf"/>
</dbReference>
<accession>A0A8J7DE52</accession>
<comment type="caution">
    <text evidence="6">The sequence shown here is derived from an EMBL/GenBank/DDBJ whole genome shotgun (WGS) entry which is preliminary data.</text>
</comment>
<dbReference type="Pfam" id="PF00413">
    <property type="entry name" value="Peptidase_M10"/>
    <property type="match status" value="1"/>
</dbReference>
<dbReference type="EMBL" id="JADEXS010000019">
    <property type="protein sequence ID" value="MBE9021389.1"/>
    <property type="molecule type" value="Genomic_DNA"/>
</dbReference>